<dbReference type="HOGENOM" id="CLU_010194_44_4_1"/>
<evidence type="ECO:0000256" key="1">
    <source>
        <dbReference type="ARBA" id="ARBA00006484"/>
    </source>
</evidence>
<keyword evidence="2" id="KW-0560">Oxidoreductase</keyword>
<dbReference type="PANTHER" id="PTHR43157:SF31">
    <property type="entry name" value="PHOSPHATIDYLINOSITOL-GLYCAN BIOSYNTHESIS CLASS F PROTEIN"/>
    <property type="match status" value="1"/>
</dbReference>
<dbReference type="InParanoid" id="Q5ASZ5"/>
<dbReference type="KEGG" id="ani:ANIA_08585"/>
<organism evidence="4 5">
    <name type="scientific">Emericella nidulans (strain FGSC A4 / ATCC 38163 / CBS 112.46 / NRRL 194 / M139)</name>
    <name type="common">Aspergillus nidulans</name>
    <dbReference type="NCBI Taxonomy" id="227321"/>
    <lineage>
        <taxon>Eukaryota</taxon>
        <taxon>Fungi</taxon>
        <taxon>Dikarya</taxon>
        <taxon>Ascomycota</taxon>
        <taxon>Pezizomycotina</taxon>
        <taxon>Eurotiomycetes</taxon>
        <taxon>Eurotiomycetidae</taxon>
        <taxon>Eurotiales</taxon>
        <taxon>Aspergillaceae</taxon>
        <taxon>Aspergillus</taxon>
        <taxon>Aspergillus subgen. Nidulantes</taxon>
    </lineage>
</organism>
<accession>Q5ASZ5</accession>
<evidence type="ECO:0000313" key="4">
    <source>
        <dbReference type="EMBL" id="CBF78390.1"/>
    </source>
</evidence>
<dbReference type="GeneID" id="2868457"/>
<gene>
    <name evidence="4" type="ORF">ANIA_08585</name>
</gene>
<dbReference type="SUPFAM" id="SSF51735">
    <property type="entry name" value="NAD(P)-binding Rossmann-fold domains"/>
    <property type="match status" value="1"/>
</dbReference>
<evidence type="ECO:0000256" key="3">
    <source>
        <dbReference type="SAM" id="MobiDB-lite"/>
    </source>
</evidence>
<evidence type="ECO:0000313" key="5">
    <source>
        <dbReference type="Proteomes" id="UP000000560"/>
    </source>
</evidence>
<keyword evidence="5" id="KW-1185">Reference proteome</keyword>
<reference evidence="5" key="1">
    <citation type="journal article" date="2005" name="Nature">
        <title>Sequencing of Aspergillus nidulans and comparative analysis with A. fumigatus and A. oryzae.</title>
        <authorList>
            <person name="Galagan J.E."/>
            <person name="Calvo S.E."/>
            <person name="Cuomo C."/>
            <person name="Ma L.J."/>
            <person name="Wortman J.R."/>
            <person name="Batzoglou S."/>
            <person name="Lee S.I."/>
            <person name="Basturkmen M."/>
            <person name="Spevak C.C."/>
            <person name="Clutterbuck J."/>
            <person name="Kapitonov V."/>
            <person name="Jurka J."/>
            <person name="Scazzocchio C."/>
            <person name="Farman M."/>
            <person name="Butler J."/>
            <person name="Purcell S."/>
            <person name="Harris S."/>
            <person name="Braus G.H."/>
            <person name="Draht O."/>
            <person name="Busch S."/>
            <person name="D'Enfert C."/>
            <person name="Bouchier C."/>
            <person name="Goldman G.H."/>
            <person name="Bell-Pedersen D."/>
            <person name="Griffiths-Jones S."/>
            <person name="Doonan J.H."/>
            <person name="Yu J."/>
            <person name="Vienken K."/>
            <person name="Pain A."/>
            <person name="Freitag M."/>
            <person name="Selker E.U."/>
            <person name="Archer D.B."/>
            <person name="Penalva M.A."/>
            <person name="Oakley B.R."/>
            <person name="Momany M."/>
            <person name="Tanaka T."/>
            <person name="Kumagai T."/>
            <person name="Asai K."/>
            <person name="Machida M."/>
            <person name="Nierman W.C."/>
            <person name="Denning D.W."/>
            <person name="Caddick M."/>
            <person name="Hynes M."/>
            <person name="Paoletti M."/>
            <person name="Fischer R."/>
            <person name="Miller B."/>
            <person name="Dyer P."/>
            <person name="Sachs M.S."/>
            <person name="Osmani S.A."/>
            <person name="Birren B.W."/>
        </authorList>
    </citation>
    <scope>NUCLEOTIDE SEQUENCE [LARGE SCALE GENOMIC DNA]</scope>
    <source>
        <strain evidence="5">FGSC A4 / ATCC 38163 / CBS 112.46 / NRRL 194 / M139</strain>
    </source>
</reference>
<protein>
    <submittedName>
        <fullName evidence="4">Short-chain dehydrogenase, putative (AFU_orthologue AFUA_4G00160)</fullName>
    </submittedName>
</protein>
<dbReference type="PRINTS" id="PR00081">
    <property type="entry name" value="GDHRDH"/>
</dbReference>
<dbReference type="InterPro" id="IPR036291">
    <property type="entry name" value="NAD(P)-bd_dom_sf"/>
</dbReference>
<dbReference type="GO" id="GO:0016491">
    <property type="term" value="F:oxidoreductase activity"/>
    <property type="evidence" value="ECO:0007669"/>
    <property type="project" value="UniProtKB-KW"/>
</dbReference>
<dbReference type="Pfam" id="PF00106">
    <property type="entry name" value="adh_short"/>
    <property type="match status" value="1"/>
</dbReference>
<reference evidence="5" key="2">
    <citation type="journal article" date="2009" name="Fungal Genet. Biol.">
        <title>The 2008 update of the Aspergillus nidulans genome annotation: a community effort.</title>
        <authorList>
            <person name="Wortman J.R."/>
            <person name="Gilsenan J.M."/>
            <person name="Joardar V."/>
            <person name="Deegan J."/>
            <person name="Clutterbuck J."/>
            <person name="Andersen M.R."/>
            <person name="Archer D."/>
            <person name="Bencina M."/>
            <person name="Braus G."/>
            <person name="Coutinho P."/>
            <person name="von Dohren H."/>
            <person name="Doonan J."/>
            <person name="Driessen A.J."/>
            <person name="Durek P."/>
            <person name="Espeso E."/>
            <person name="Fekete E."/>
            <person name="Flipphi M."/>
            <person name="Estrada C.G."/>
            <person name="Geysens S."/>
            <person name="Goldman G."/>
            <person name="de Groot P.W."/>
            <person name="Hansen K."/>
            <person name="Harris S.D."/>
            <person name="Heinekamp T."/>
            <person name="Helmstaedt K."/>
            <person name="Henrissat B."/>
            <person name="Hofmann G."/>
            <person name="Homan T."/>
            <person name="Horio T."/>
            <person name="Horiuchi H."/>
            <person name="James S."/>
            <person name="Jones M."/>
            <person name="Karaffa L."/>
            <person name="Karanyi Z."/>
            <person name="Kato M."/>
            <person name="Keller N."/>
            <person name="Kelly D.E."/>
            <person name="Kiel J.A."/>
            <person name="Kim J.M."/>
            <person name="van der Klei I.J."/>
            <person name="Klis F.M."/>
            <person name="Kovalchuk A."/>
            <person name="Krasevec N."/>
            <person name="Kubicek C.P."/>
            <person name="Liu B."/>
            <person name="Maccabe A."/>
            <person name="Meyer V."/>
            <person name="Mirabito P."/>
            <person name="Miskei M."/>
            <person name="Mos M."/>
            <person name="Mullins J."/>
            <person name="Nelson D.R."/>
            <person name="Nielsen J."/>
            <person name="Oakley B.R."/>
            <person name="Osmani S.A."/>
            <person name="Pakula T."/>
            <person name="Paszewski A."/>
            <person name="Paulsen I."/>
            <person name="Pilsyk S."/>
            <person name="Pocsi I."/>
            <person name="Punt P.J."/>
            <person name="Ram A.F."/>
            <person name="Ren Q."/>
            <person name="Robellet X."/>
            <person name="Robson G."/>
            <person name="Seiboth B."/>
            <person name="van Solingen P."/>
            <person name="Specht T."/>
            <person name="Sun J."/>
            <person name="Taheri-Talesh N."/>
            <person name="Takeshita N."/>
            <person name="Ussery D."/>
            <person name="vanKuyk P.A."/>
            <person name="Visser H."/>
            <person name="van de Vondervoort P.J."/>
            <person name="de Vries R.P."/>
            <person name="Walton J."/>
            <person name="Xiang X."/>
            <person name="Xiong Y."/>
            <person name="Zeng A.P."/>
            <person name="Brandt B.W."/>
            <person name="Cornell M.J."/>
            <person name="van den Hondel C.A."/>
            <person name="Visser J."/>
            <person name="Oliver S.G."/>
            <person name="Turner G."/>
        </authorList>
    </citation>
    <scope>GENOME REANNOTATION</scope>
    <source>
        <strain evidence="5">FGSC A4 / ATCC 38163 / CBS 112.46 / NRRL 194 / M139</strain>
    </source>
</reference>
<comment type="similarity">
    <text evidence="1">Belongs to the short-chain dehydrogenases/reductases (SDR) family.</text>
</comment>
<proteinExistence type="inferred from homology"/>
<dbReference type="EMBL" id="BN001303">
    <property type="protein sequence ID" value="CBF78390.1"/>
    <property type="molecule type" value="Genomic_DNA"/>
</dbReference>
<name>Q5ASZ5_EMENI</name>
<dbReference type="OrthoDB" id="542013at2759"/>
<dbReference type="InterPro" id="IPR002347">
    <property type="entry name" value="SDR_fam"/>
</dbReference>
<dbReference type="STRING" id="227321.Q5ASZ5"/>
<sequence>MGGLFGQLFTKLTLPPASAVDGKTILITGGNTGLGREAARHALALGAATVILGVRTLSKGEEAKADIESSTGNSGRNKVLVWPIDLESFASVQAFAERARNYVAGENGRLDLAIMNAGIASVMWAVTPDGWERHLQINVLSTALLSLKLLPLLRHTAEQHPQDWQRPHLVIVTSDSHESVKFPERTADRIFPVLNDQGQWAKSQRLGGPIERYGVSKLMAILMTEDIARLVPRSTQGDPLVVVNSVAPGFCKSELLTRESVPWFLKVIEALVARSAQEGSKTLLDSATRGIASHGKWLENQAITTPGKLVTDPNEAAYKKKEARHSQSTSEHS</sequence>
<evidence type="ECO:0000256" key="2">
    <source>
        <dbReference type="ARBA" id="ARBA00023002"/>
    </source>
</evidence>
<dbReference type="PANTHER" id="PTHR43157">
    <property type="entry name" value="PHOSPHATIDYLINOSITOL-GLYCAN BIOSYNTHESIS CLASS F PROTEIN-RELATED"/>
    <property type="match status" value="1"/>
</dbReference>
<dbReference type="eggNOG" id="KOG1208">
    <property type="taxonomic scope" value="Eukaryota"/>
</dbReference>
<dbReference type="OMA" id="ETHGKWL"/>
<dbReference type="Gene3D" id="3.40.50.720">
    <property type="entry name" value="NAD(P)-binding Rossmann-like Domain"/>
    <property type="match status" value="1"/>
</dbReference>
<dbReference type="Proteomes" id="UP000000560">
    <property type="component" value="Chromosome III"/>
</dbReference>
<dbReference type="RefSeq" id="XP_681854.1">
    <property type="nucleotide sequence ID" value="XM_676762.1"/>
</dbReference>
<dbReference type="AlphaFoldDB" id="Q5ASZ5"/>
<feature type="region of interest" description="Disordered" evidence="3">
    <location>
        <begin position="304"/>
        <end position="333"/>
    </location>
</feature>
<accession>C8VAI9</accession>